<dbReference type="Gene3D" id="1.10.443.10">
    <property type="entry name" value="Intergrase catalytic core"/>
    <property type="match status" value="1"/>
</dbReference>
<gene>
    <name evidence="5" type="ORF">QNI16_27290</name>
</gene>
<dbReference type="RefSeq" id="WP_313985271.1">
    <property type="nucleotide sequence ID" value="NZ_JASJOS010000014.1"/>
</dbReference>
<comment type="similarity">
    <text evidence="1">Belongs to the 'phage' integrase family.</text>
</comment>
<evidence type="ECO:0000259" key="4">
    <source>
        <dbReference type="PROSITE" id="PS51898"/>
    </source>
</evidence>
<dbReference type="Proteomes" id="UP001241110">
    <property type="component" value="Unassembled WGS sequence"/>
</dbReference>
<dbReference type="GO" id="GO:0003677">
    <property type="term" value="F:DNA binding"/>
    <property type="evidence" value="ECO:0007669"/>
    <property type="project" value="UniProtKB-KW"/>
</dbReference>
<dbReference type="PANTHER" id="PTHR30349">
    <property type="entry name" value="PHAGE INTEGRASE-RELATED"/>
    <property type="match status" value="1"/>
</dbReference>
<evidence type="ECO:0000256" key="2">
    <source>
        <dbReference type="ARBA" id="ARBA00023125"/>
    </source>
</evidence>
<dbReference type="PROSITE" id="PS51898">
    <property type="entry name" value="TYR_RECOMBINASE"/>
    <property type="match status" value="1"/>
</dbReference>
<dbReference type="Gene3D" id="1.10.150.130">
    <property type="match status" value="1"/>
</dbReference>
<dbReference type="Pfam" id="PF17293">
    <property type="entry name" value="Arm-DNA-bind_5"/>
    <property type="match status" value="1"/>
</dbReference>
<evidence type="ECO:0000313" key="5">
    <source>
        <dbReference type="EMBL" id="MDJ1484233.1"/>
    </source>
</evidence>
<dbReference type="EMBL" id="JASJOS010000014">
    <property type="protein sequence ID" value="MDJ1484233.1"/>
    <property type="molecule type" value="Genomic_DNA"/>
</dbReference>
<sequence length="363" mass="42579">MITIRYKPLKNGKYSIYLDIYIQDATGKMKREYEFLKIYVSEDYSVKKRLKEADKESVLYAEGIKAKKELEFLNGNYGLIEKKADSQADYLTFLTREVKRKTTNVDYNLALLKHTKIFLKDKQPIFAEITRDWCEDFKSYLLKNVSQNTARAYLQALKLFLNIAIDKGFLLINPMQKVTLPKLQDVERTTLDIDELKLLIQTPTKFGYHIREAFLFSCFTGLRISDIRLLKWSDIRDNRIYLRPAKTSEKIAILPLTENAKEILNLLEKEQNNDLVFYRLTINKSTLRKHLTRWGMEAGIKQHLHFHAGRHTFATIGISNGIDLYTMKEMLVHSKIDMTMVYAKIVDKKKVEEVAKFPKLRLK</sequence>
<dbReference type="InterPro" id="IPR010998">
    <property type="entry name" value="Integrase_recombinase_N"/>
</dbReference>
<dbReference type="GO" id="GO:0006310">
    <property type="term" value="P:DNA recombination"/>
    <property type="evidence" value="ECO:0007669"/>
    <property type="project" value="UniProtKB-KW"/>
</dbReference>
<dbReference type="AlphaFoldDB" id="A0AAE3UBC2"/>
<dbReference type="PANTHER" id="PTHR30349:SF64">
    <property type="entry name" value="PROPHAGE INTEGRASE INTD-RELATED"/>
    <property type="match status" value="1"/>
</dbReference>
<name>A0AAE3UBC2_9BACT</name>
<accession>A0AAE3UBC2</accession>
<organism evidence="5 6">
    <name type="scientific">Xanthocytophaga flava</name>
    <dbReference type="NCBI Taxonomy" id="3048013"/>
    <lineage>
        <taxon>Bacteria</taxon>
        <taxon>Pseudomonadati</taxon>
        <taxon>Bacteroidota</taxon>
        <taxon>Cytophagia</taxon>
        <taxon>Cytophagales</taxon>
        <taxon>Rhodocytophagaceae</taxon>
        <taxon>Xanthocytophaga</taxon>
    </lineage>
</organism>
<dbReference type="InterPro" id="IPR035386">
    <property type="entry name" value="Arm-DNA-bind_5"/>
</dbReference>
<dbReference type="GO" id="GO:0015074">
    <property type="term" value="P:DNA integration"/>
    <property type="evidence" value="ECO:0007669"/>
    <property type="project" value="InterPro"/>
</dbReference>
<proteinExistence type="inferred from homology"/>
<reference evidence="5" key="1">
    <citation type="submission" date="2023-05" db="EMBL/GenBank/DDBJ databases">
        <authorList>
            <person name="Zhang X."/>
        </authorList>
    </citation>
    <scope>NUCLEOTIDE SEQUENCE</scope>
    <source>
        <strain evidence="5">YF14B1</strain>
    </source>
</reference>
<dbReference type="InterPro" id="IPR050090">
    <property type="entry name" value="Tyrosine_recombinase_XerCD"/>
</dbReference>
<dbReference type="CDD" id="cd01185">
    <property type="entry name" value="INTN1_C_like"/>
    <property type="match status" value="1"/>
</dbReference>
<dbReference type="Pfam" id="PF13102">
    <property type="entry name" value="Phage_int_SAM_5"/>
    <property type="match status" value="1"/>
</dbReference>
<keyword evidence="2" id="KW-0238">DNA-binding</keyword>
<feature type="domain" description="Tyr recombinase" evidence="4">
    <location>
        <begin position="186"/>
        <end position="356"/>
    </location>
</feature>
<dbReference type="Pfam" id="PF00589">
    <property type="entry name" value="Phage_integrase"/>
    <property type="match status" value="1"/>
</dbReference>
<dbReference type="InterPro" id="IPR025269">
    <property type="entry name" value="SAM-like_dom"/>
</dbReference>
<comment type="caution">
    <text evidence="5">The sequence shown here is derived from an EMBL/GenBank/DDBJ whole genome shotgun (WGS) entry which is preliminary data.</text>
</comment>
<evidence type="ECO:0000313" key="6">
    <source>
        <dbReference type="Proteomes" id="UP001241110"/>
    </source>
</evidence>
<dbReference type="InterPro" id="IPR011010">
    <property type="entry name" value="DNA_brk_join_enz"/>
</dbReference>
<protein>
    <submittedName>
        <fullName evidence="5">Site-specific integrase</fullName>
    </submittedName>
</protein>
<evidence type="ECO:0000256" key="1">
    <source>
        <dbReference type="ARBA" id="ARBA00008857"/>
    </source>
</evidence>
<dbReference type="InterPro" id="IPR002104">
    <property type="entry name" value="Integrase_catalytic"/>
</dbReference>
<dbReference type="InterPro" id="IPR013762">
    <property type="entry name" value="Integrase-like_cat_sf"/>
</dbReference>
<dbReference type="SUPFAM" id="SSF56349">
    <property type="entry name" value="DNA breaking-rejoining enzymes"/>
    <property type="match status" value="1"/>
</dbReference>
<evidence type="ECO:0000256" key="3">
    <source>
        <dbReference type="ARBA" id="ARBA00023172"/>
    </source>
</evidence>
<keyword evidence="3" id="KW-0233">DNA recombination</keyword>